<feature type="signal peptide" evidence="2">
    <location>
        <begin position="1"/>
        <end position="20"/>
    </location>
</feature>
<feature type="compositionally biased region" description="Basic and acidic residues" evidence="1">
    <location>
        <begin position="99"/>
        <end position="118"/>
    </location>
</feature>
<accession>A0ABY4KLV8</accession>
<evidence type="ECO:0000256" key="1">
    <source>
        <dbReference type="SAM" id="MobiDB-lite"/>
    </source>
</evidence>
<reference evidence="3 4" key="1">
    <citation type="submission" date="2022-04" db="EMBL/GenBank/DDBJ databases">
        <title>Pseudomonas knackmussii B09-2.</title>
        <authorList>
            <person name="Deng Y."/>
        </authorList>
    </citation>
    <scope>NUCLEOTIDE SEQUENCE [LARGE SCALE GENOMIC DNA]</scope>
    <source>
        <strain evidence="3 4">B09-2</strain>
    </source>
</reference>
<protein>
    <recommendedName>
        <fullName evidence="5">Secreted protein</fullName>
    </recommendedName>
</protein>
<name>A0ABY4KLV8_9PSED</name>
<evidence type="ECO:0000313" key="4">
    <source>
        <dbReference type="Proteomes" id="UP000831189"/>
    </source>
</evidence>
<feature type="chain" id="PRO_5045621742" description="Secreted protein" evidence="2">
    <location>
        <begin position="21"/>
        <end position="149"/>
    </location>
</feature>
<keyword evidence="2" id="KW-0732">Signal</keyword>
<feature type="compositionally biased region" description="Basic and acidic residues" evidence="1">
    <location>
        <begin position="74"/>
        <end position="92"/>
    </location>
</feature>
<evidence type="ECO:0000256" key="2">
    <source>
        <dbReference type="SAM" id="SignalP"/>
    </source>
</evidence>
<evidence type="ECO:0000313" key="3">
    <source>
        <dbReference type="EMBL" id="UPQ81846.1"/>
    </source>
</evidence>
<gene>
    <name evidence="3" type="ORF">M0M42_15720</name>
</gene>
<dbReference type="EMBL" id="CP096208">
    <property type="protein sequence ID" value="UPQ81846.1"/>
    <property type="molecule type" value="Genomic_DNA"/>
</dbReference>
<sequence length="149" mass="18193">MKNRVVLFLLGLGLSAQAGADSRGGVWFYQPDGASYRVESRSYQYDPRSPYPQHRQYPQNLPLRYQGQLPPQYYDRHRGSDRQRWNHQRRGEIGQFQRWDNRGKSRVDRPQRWRRDHPNSFGRPPVVRDGRDYRMHQRRDYNGRRHYHR</sequence>
<evidence type="ECO:0008006" key="5">
    <source>
        <dbReference type="Google" id="ProtNLM"/>
    </source>
</evidence>
<keyword evidence="4" id="KW-1185">Reference proteome</keyword>
<organism evidence="3 4">
    <name type="scientific">Pseudomonas knackmussii</name>
    <dbReference type="NCBI Taxonomy" id="65741"/>
    <lineage>
        <taxon>Bacteria</taxon>
        <taxon>Pseudomonadati</taxon>
        <taxon>Pseudomonadota</taxon>
        <taxon>Gammaproteobacteria</taxon>
        <taxon>Pseudomonadales</taxon>
        <taxon>Pseudomonadaceae</taxon>
        <taxon>Pseudomonas</taxon>
    </lineage>
</organism>
<dbReference type="Proteomes" id="UP000831189">
    <property type="component" value="Chromosome"/>
</dbReference>
<proteinExistence type="predicted"/>
<feature type="region of interest" description="Disordered" evidence="1">
    <location>
        <begin position="40"/>
        <end position="149"/>
    </location>
</feature>
<feature type="compositionally biased region" description="Basic and acidic residues" evidence="1">
    <location>
        <begin position="126"/>
        <end position="143"/>
    </location>
</feature>